<dbReference type="RefSeq" id="WP_017927173.1">
    <property type="nucleotide sequence ID" value="NZ_KB822995.1"/>
</dbReference>
<accession>A0A017H9W1</accession>
<dbReference type="eggNOG" id="ENOG50300TK">
    <property type="taxonomic scope" value="Bacteria"/>
</dbReference>
<evidence type="ECO:0000313" key="1">
    <source>
        <dbReference type="EMBL" id="EYD71080.1"/>
    </source>
</evidence>
<dbReference type="HOGENOM" id="CLU_150631_1_0_5"/>
<sequence length="93" mass="10103">MIGDNAFTSLTRIREQSSLIDVGRVRAEDAGQVELYAMGPGGTRTLLGSQPVHAGANNNVRVHIGHPVRRDIVAVLRVDGRVVATRDFDVIDR</sequence>
<name>A0A017H9W1_9RHOB</name>
<dbReference type="PATRIC" id="fig|1122180.6.peg.2708"/>
<dbReference type="OrthoDB" id="7876219at2"/>
<proteinExistence type="predicted"/>
<protein>
    <submittedName>
        <fullName evidence="1">Uncharacterized protein</fullName>
    </submittedName>
</protein>
<evidence type="ECO:0000313" key="2">
    <source>
        <dbReference type="Proteomes" id="UP000025047"/>
    </source>
</evidence>
<comment type="caution">
    <text evidence="1">The sequence shown here is derived from an EMBL/GenBank/DDBJ whole genome shotgun (WGS) entry which is preliminary data.</text>
</comment>
<dbReference type="Proteomes" id="UP000025047">
    <property type="component" value="Unassembled WGS sequence"/>
</dbReference>
<organism evidence="1 2">
    <name type="scientific">Limimaricola hongkongensis DSM 17492</name>
    <dbReference type="NCBI Taxonomy" id="1122180"/>
    <lineage>
        <taxon>Bacteria</taxon>
        <taxon>Pseudomonadati</taxon>
        <taxon>Pseudomonadota</taxon>
        <taxon>Alphaproteobacteria</taxon>
        <taxon>Rhodobacterales</taxon>
        <taxon>Paracoccaceae</taxon>
        <taxon>Limimaricola</taxon>
    </lineage>
</organism>
<dbReference type="AlphaFoldDB" id="A0A017H9W1"/>
<reference evidence="1 2" key="1">
    <citation type="submission" date="2013-03" db="EMBL/GenBank/DDBJ databases">
        <authorList>
            <person name="Fiebig A."/>
            <person name="Goeker M."/>
            <person name="Klenk H.-P.P."/>
        </authorList>
    </citation>
    <scope>NUCLEOTIDE SEQUENCE [LARGE SCALE GENOMIC DNA]</scope>
    <source>
        <strain evidence="1 2">DSM 17492</strain>
    </source>
</reference>
<gene>
    <name evidence="1" type="ORF">Lokhon_02725</name>
</gene>
<dbReference type="EMBL" id="APGJ01000007">
    <property type="protein sequence ID" value="EYD71080.1"/>
    <property type="molecule type" value="Genomic_DNA"/>
</dbReference>
<keyword evidence="2" id="KW-1185">Reference proteome</keyword>